<dbReference type="AlphaFoldDB" id="A0A0G0WH63"/>
<dbReference type="InterPro" id="IPR025827">
    <property type="entry name" value="Zn_ribbon_recom_dom"/>
</dbReference>
<dbReference type="InterPro" id="IPR038109">
    <property type="entry name" value="DNA_bind_recomb_sf"/>
</dbReference>
<dbReference type="Pfam" id="PF13408">
    <property type="entry name" value="Zn_ribbon_recom"/>
    <property type="match status" value="1"/>
</dbReference>
<dbReference type="PROSITE" id="PS51736">
    <property type="entry name" value="RECOMBINASES_3"/>
    <property type="match status" value="1"/>
</dbReference>
<dbReference type="PANTHER" id="PTHR30461">
    <property type="entry name" value="DNA-INVERTASE FROM LAMBDOID PROPHAGE"/>
    <property type="match status" value="1"/>
</dbReference>
<evidence type="ECO:0000259" key="2">
    <source>
        <dbReference type="PROSITE" id="PS51737"/>
    </source>
</evidence>
<evidence type="ECO:0000259" key="1">
    <source>
        <dbReference type="PROSITE" id="PS51736"/>
    </source>
</evidence>
<dbReference type="SMART" id="SM00857">
    <property type="entry name" value="Resolvase"/>
    <property type="match status" value="1"/>
</dbReference>
<dbReference type="GO" id="GO:0000150">
    <property type="term" value="F:DNA strand exchange activity"/>
    <property type="evidence" value="ECO:0007669"/>
    <property type="project" value="InterPro"/>
</dbReference>
<gene>
    <name evidence="3" type="ORF">UU29_C0003G0067</name>
</gene>
<protein>
    <recommendedName>
        <fullName evidence="5">Recombinase</fullName>
    </recommendedName>
</protein>
<organism evidence="3 4">
    <name type="scientific">Candidatus Daviesbacteria bacterium GW2011_GWA2_40_9</name>
    <dbReference type="NCBI Taxonomy" id="1618424"/>
    <lineage>
        <taxon>Bacteria</taxon>
        <taxon>Candidatus Daviesiibacteriota</taxon>
    </lineage>
</organism>
<evidence type="ECO:0000313" key="3">
    <source>
        <dbReference type="EMBL" id="KKR83665.1"/>
    </source>
</evidence>
<dbReference type="EMBL" id="LCAB01000003">
    <property type="protein sequence ID" value="KKR83665.1"/>
    <property type="molecule type" value="Genomic_DNA"/>
</dbReference>
<reference evidence="3 4" key="1">
    <citation type="journal article" date="2015" name="Nature">
        <title>rRNA introns, odd ribosomes, and small enigmatic genomes across a large radiation of phyla.</title>
        <authorList>
            <person name="Brown C.T."/>
            <person name="Hug L.A."/>
            <person name="Thomas B.C."/>
            <person name="Sharon I."/>
            <person name="Castelle C.J."/>
            <person name="Singh A."/>
            <person name="Wilkins M.J."/>
            <person name="Williams K.H."/>
            <person name="Banfield J.F."/>
        </authorList>
    </citation>
    <scope>NUCLEOTIDE SEQUENCE [LARGE SCALE GENOMIC DNA]</scope>
</reference>
<dbReference type="CDD" id="cd00338">
    <property type="entry name" value="Ser_Recombinase"/>
    <property type="match status" value="1"/>
</dbReference>
<dbReference type="Gene3D" id="3.90.1750.20">
    <property type="entry name" value="Putative Large Serine Recombinase, Chain B, Domain 2"/>
    <property type="match status" value="1"/>
</dbReference>
<dbReference type="SUPFAM" id="SSF53041">
    <property type="entry name" value="Resolvase-like"/>
    <property type="match status" value="1"/>
</dbReference>
<dbReference type="InterPro" id="IPR006119">
    <property type="entry name" value="Resolv_N"/>
</dbReference>
<dbReference type="Pfam" id="PF07508">
    <property type="entry name" value="Recombinase"/>
    <property type="match status" value="1"/>
</dbReference>
<dbReference type="InterPro" id="IPR036162">
    <property type="entry name" value="Resolvase-like_N_sf"/>
</dbReference>
<comment type="caution">
    <text evidence="3">The sequence shown here is derived from an EMBL/GenBank/DDBJ whole genome shotgun (WGS) entry which is preliminary data.</text>
</comment>
<dbReference type="PROSITE" id="PS51737">
    <property type="entry name" value="RECOMBINASE_DNA_BIND"/>
    <property type="match status" value="1"/>
</dbReference>
<dbReference type="GO" id="GO:0003677">
    <property type="term" value="F:DNA binding"/>
    <property type="evidence" value="ECO:0007669"/>
    <property type="project" value="InterPro"/>
</dbReference>
<accession>A0A0G0WH63</accession>
<dbReference type="InterPro" id="IPR050639">
    <property type="entry name" value="SSR_resolvase"/>
</dbReference>
<evidence type="ECO:0000313" key="4">
    <source>
        <dbReference type="Proteomes" id="UP000034601"/>
    </source>
</evidence>
<sequence>MNRDKNENDMSNIALAYCRKSEEDKKRQVLSLNDQVNECNKLIKDYSLNLIVPHFKEEKSGRKAGVRTEFYRMLNLLKAGKAKVVVCWNANRLARNMIDGSEIIDLVQHKGLRIITPYTQYDLSNWFMLLIEFGMSTDFSLKLSKDVKRGLESKVAKGIKPGLAPIGYLNVGEVKGEKTVTNDPERFDLVKRWWQMILTGQYTVDESLAAITKLGLRDRRGNPVSRTASFSLFHNVFYAGYFNFQGEVHKGIQEPVVTLEEFNKAQKIITGKFSGRYIDRTEIRTLPLSGFIKCGECSSTITSERKTKTYKNGTSREYFWYRCKKNKGVCTQRSYTPADDLEGQVRTFISNLELNPRFIDWVRKVLKRRNRDEFEFEHKNKEVLTKRLHEIDGSKEKLFSMKIDGLYSEDEYKQKKAAILKEEADIKEQLNSDRISYWEQMIDNTLEFAGNILELFNTGDDYTKRMVLQILGSDLKLKDKKLYLEAKSVFMFLRNKQNELSEENGLVGLKKGPSHQSNQAEYDPSIHFGAGGGIRTRDLLFTKQLLYH</sequence>
<name>A0A0G0WH63_9BACT</name>
<dbReference type="Gene3D" id="3.40.50.1390">
    <property type="entry name" value="Resolvase, N-terminal catalytic domain"/>
    <property type="match status" value="1"/>
</dbReference>
<dbReference type="Proteomes" id="UP000034601">
    <property type="component" value="Unassembled WGS sequence"/>
</dbReference>
<dbReference type="AntiFam" id="ANF00012">
    <property type="entry name" value="tRNA translation"/>
</dbReference>
<dbReference type="PANTHER" id="PTHR30461:SF23">
    <property type="entry name" value="DNA RECOMBINASE-RELATED"/>
    <property type="match status" value="1"/>
</dbReference>
<dbReference type="Pfam" id="PF00239">
    <property type="entry name" value="Resolvase"/>
    <property type="match status" value="1"/>
</dbReference>
<feature type="domain" description="Recombinase" evidence="2">
    <location>
        <begin position="165"/>
        <end position="275"/>
    </location>
</feature>
<proteinExistence type="predicted"/>
<evidence type="ECO:0008006" key="5">
    <source>
        <dbReference type="Google" id="ProtNLM"/>
    </source>
</evidence>
<feature type="domain" description="Resolvase/invertase-type recombinase catalytic" evidence="1">
    <location>
        <begin position="13"/>
        <end position="161"/>
    </location>
</feature>
<dbReference type="InterPro" id="IPR011109">
    <property type="entry name" value="DNA_bind_recombinase_dom"/>
</dbReference>